<dbReference type="GO" id="GO:0005524">
    <property type="term" value="F:ATP binding"/>
    <property type="evidence" value="ECO:0007669"/>
    <property type="project" value="InterPro"/>
</dbReference>
<feature type="domain" description="Protein kinase" evidence="1">
    <location>
        <begin position="161"/>
        <end position="497"/>
    </location>
</feature>
<name>A0A0B7KK76_BIOOC</name>
<dbReference type="PANTHER" id="PTHR37542">
    <property type="entry name" value="HELO DOMAIN-CONTAINING PROTEIN-RELATED"/>
    <property type="match status" value="1"/>
</dbReference>
<dbReference type="AlphaFoldDB" id="A0A0B7KK76"/>
<sequence>MAELALGIVGLAGTVDACVKLGNYLVQAYKDYSQSDVKLNELSLRMEICWLRISSQLEVTKHLEGEMDDDQKGIQERVIFVLRSKLDAAVVVISKPDKYASSKTAKKLYFLSLRDDLEQSVAELESWQKRFEPTWFQLVKAAPLTTIDGMHKNITLGNSRHATEPTLEAMKFRRAFEEGNRPVFIAEKTLESLEKRTIPYCSAQLAVDPTESKYHIIDTVSTDIVKAKDARDLASRLRDSNPLSSGTLKCKGIVRQPKQSSMAFVFRVPDGYTKVRSLRELLLSGQPPESLTMRLEMARQLATAVYFVHLYDFVHKNLSPETILSLEKEGQQNATVCLVGFQVIRHAEAKTNTSKADRKEILYQHSARQGSDSVDFIMQHDIYSLGVCLLEIGLWEPLITYGPDGTQQTSSIIELEHNTSEKCTPSLVQQQLISLSWGKLRVIMGDKYSKVVETCLTCLDAGNTDFGDPQEFQDADGVEVGARYVKKVIDIISEISF</sequence>
<dbReference type="Pfam" id="PF07714">
    <property type="entry name" value="PK_Tyr_Ser-Thr"/>
    <property type="match status" value="1"/>
</dbReference>
<dbReference type="Gene3D" id="1.10.510.10">
    <property type="entry name" value="Transferase(Phosphotransferase) domain 1"/>
    <property type="match status" value="1"/>
</dbReference>
<organism evidence="2">
    <name type="scientific">Bionectria ochroleuca</name>
    <name type="common">Gliocladium roseum</name>
    <dbReference type="NCBI Taxonomy" id="29856"/>
    <lineage>
        <taxon>Eukaryota</taxon>
        <taxon>Fungi</taxon>
        <taxon>Dikarya</taxon>
        <taxon>Ascomycota</taxon>
        <taxon>Pezizomycotina</taxon>
        <taxon>Sordariomycetes</taxon>
        <taxon>Hypocreomycetidae</taxon>
        <taxon>Hypocreales</taxon>
        <taxon>Bionectriaceae</taxon>
        <taxon>Clonostachys</taxon>
    </lineage>
</organism>
<accession>A0A0B7KK76</accession>
<dbReference type="GO" id="GO:0004672">
    <property type="term" value="F:protein kinase activity"/>
    <property type="evidence" value="ECO:0007669"/>
    <property type="project" value="InterPro"/>
</dbReference>
<dbReference type="InterPro" id="IPR011009">
    <property type="entry name" value="Kinase-like_dom_sf"/>
</dbReference>
<dbReference type="InterPro" id="IPR000719">
    <property type="entry name" value="Prot_kinase_dom"/>
</dbReference>
<evidence type="ECO:0000313" key="2">
    <source>
        <dbReference type="EMBL" id="CEO57574.1"/>
    </source>
</evidence>
<evidence type="ECO:0000259" key="1">
    <source>
        <dbReference type="PROSITE" id="PS50011"/>
    </source>
</evidence>
<dbReference type="PROSITE" id="PS50011">
    <property type="entry name" value="PROTEIN_KINASE_DOM"/>
    <property type="match status" value="1"/>
</dbReference>
<gene>
    <name evidence="2" type="ORF">BN869_000013632_1</name>
</gene>
<reference evidence="2" key="1">
    <citation type="submission" date="2015-01" db="EMBL/GenBank/DDBJ databases">
        <authorList>
            <person name="Durling Mikael"/>
        </authorList>
    </citation>
    <scope>NUCLEOTIDE SEQUENCE</scope>
</reference>
<dbReference type="EMBL" id="CDPU01000111">
    <property type="protein sequence ID" value="CEO57574.1"/>
    <property type="molecule type" value="Genomic_DNA"/>
</dbReference>
<protein>
    <recommendedName>
        <fullName evidence="1">Protein kinase domain-containing protein</fullName>
    </recommendedName>
</protein>
<dbReference type="SUPFAM" id="SSF56112">
    <property type="entry name" value="Protein kinase-like (PK-like)"/>
    <property type="match status" value="1"/>
</dbReference>
<proteinExistence type="predicted"/>
<dbReference type="InterPro" id="IPR001245">
    <property type="entry name" value="Ser-Thr/Tyr_kinase_cat_dom"/>
</dbReference>
<dbReference type="PANTHER" id="PTHR37542:SF1">
    <property type="entry name" value="PRION-INHIBITION AND PROPAGATION HELO DOMAIN-CONTAINING PROTEIN"/>
    <property type="match status" value="1"/>
</dbReference>